<feature type="transmembrane region" description="Helical" evidence="8">
    <location>
        <begin position="405"/>
        <end position="437"/>
    </location>
</feature>
<keyword evidence="5 8" id="KW-1133">Transmembrane helix</keyword>
<dbReference type="AlphaFoldDB" id="A0AAW1SDU5"/>
<evidence type="ECO:0000256" key="2">
    <source>
        <dbReference type="ARBA" id="ARBA00005262"/>
    </source>
</evidence>
<protein>
    <recommendedName>
        <fullName evidence="11">Chromate transporter</fullName>
    </recommendedName>
</protein>
<dbReference type="PIRSF" id="PIRSF004810">
    <property type="entry name" value="ChrA"/>
    <property type="match status" value="1"/>
</dbReference>
<keyword evidence="6 8" id="KW-0472">Membrane</keyword>
<dbReference type="PANTHER" id="PTHR33567">
    <property type="entry name" value="CHROMATE ION TRANSPORTER (EUROFUNG)"/>
    <property type="match status" value="1"/>
</dbReference>
<evidence type="ECO:0000256" key="3">
    <source>
        <dbReference type="ARBA" id="ARBA00022475"/>
    </source>
</evidence>
<dbReference type="GO" id="GO:0015109">
    <property type="term" value="F:chromate transmembrane transporter activity"/>
    <property type="evidence" value="ECO:0007669"/>
    <property type="project" value="InterPro"/>
</dbReference>
<evidence type="ECO:0000256" key="1">
    <source>
        <dbReference type="ARBA" id="ARBA00004651"/>
    </source>
</evidence>
<accession>A0AAW1SDU5</accession>
<evidence type="ECO:0000256" key="6">
    <source>
        <dbReference type="ARBA" id="ARBA00023136"/>
    </source>
</evidence>
<feature type="transmembrane region" description="Helical" evidence="8">
    <location>
        <begin position="303"/>
        <end position="325"/>
    </location>
</feature>
<dbReference type="Pfam" id="PF02417">
    <property type="entry name" value="Chromate_transp"/>
    <property type="match status" value="2"/>
</dbReference>
<evidence type="ECO:0000256" key="4">
    <source>
        <dbReference type="ARBA" id="ARBA00022692"/>
    </source>
</evidence>
<feature type="transmembrane region" description="Helical" evidence="8">
    <location>
        <begin position="373"/>
        <end position="393"/>
    </location>
</feature>
<reference evidence="9 10" key="1">
    <citation type="journal article" date="2024" name="Nat. Commun.">
        <title>Phylogenomics reveals the evolutionary origins of lichenization in chlorophyte algae.</title>
        <authorList>
            <person name="Puginier C."/>
            <person name="Libourel C."/>
            <person name="Otte J."/>
            <person name="Skaloud P."/>
            <person name="Haon M."/>
            <person name="Grisel S."/>
            <person name="Petersen M."/>
            <person name="Berrin J.G."/>
            <person name="Delaux P.M."/>
            <person name="Dal Grande F."/>
            <person name="Keller J."/>
        </authorList>
    </citation>
    <scope>NUCLEOTIDE SEQUENCE [LARGE SCALE GENOMIC DNA]</scope>
    <source>
        <strain evidence="9 10">SAG 245.80</strain>
    </source>
</reference>
<comment type="similarity">
    <text evidence="2">Belongs to the chromate ion transporter (CHR) (TC 2.A.51) family.</text>
</comment>
<gene>
    <name evidence="9" type="ORF">WJX81_008562</name>
</gene>
<feature type="compositionally biased region" description="Polar residues" evidence="7">
    <location>
        <begin position="1"/>
        <end position="13"/>
    </location>
</feature>
<dbReference type="InterPro" id="IPR003370">
    <property type="entry name" value="Chromate_transpt"/>
</dbReference>
<feature type="transmembrane region" description="Helical" evidence="8">
    <location>
        <begin position="171"/>
        <end position="192"/>
    </location>
</feature>
<dbReference type="PANTHER" id="PTHR33567:SF3">
    <property type="entry name" value="CHROMATE ION TRANSPORTER (EUROFUNG)"/>
    <property type="match status" value="1"/>
</dbReference>
<evidence type="ECO:0000256" key="5">
    <source>
        <dbReference type="ARBA" id="ARBA00022989"/>
    </source>
</evidence>
<dbReference type="Proteomes" id="UP001445335">
    <property type="component" value="Unassembled WGS sequence"/>
</dbReference>
<dbReference type="GO" id="GO:0005886">
    <property type="term" value="C:plasma membrane"/>
    <property type="evidence" value="ECO:0007669"/>
    <property type="project" value="UniProtKB-SubCell"/>
</dbReference>
<comment type="subcellular location">
    <subcellularLocation>
        <location evidence="1">Cell membrane</location>
        <topology evidence="1">Multi-pass membrane protein</topology>
    </subcellularLocation>
</comment>
<dbReference type="EMBL" id="JALJOU010000005">
    <property type="protein sequence ID" value="KAK9843842.1"/>
    <property type="molecule type" value="Genomic_DNA"/>
</dbReference>
<feature type="transmembrane region" description="Helical" evidence="8">
    <location>
        <begin position="332"/>
        <end position="353"/>
    </location>
</feature>
<feature type="region of interest" description="Disordered" evidence="7">
    <location>
        <begin position="1"/>
        <end position="25"/>
    </location>
</feature>
<evidence type="ECO:0008006" key="11">
    <source>
        <dbReference type="Google" id="ProtNLM"/>
    </source>
</evidence>
<evidence type="ECO:0000313" key="10">
    <source>
        <dbReference type="Proteomes" id="UP001445335"/>
    </source>
</evidence>
<dbReference type="InterPro" id="IPR014047">
    <property type="entry name" value="Chr_Tranpt_l_chain"/>
</dbReference>
<keyword evidence="10" id="KW-1185">Reference proteome</keyword>
<organism evidence="9 10">
    <name type="scientific">Elliptochloris bilobata</name>
    <dbReference type="NCBI Taxonomy" id="381761"/>
    <lineage>
        <taxon>Eukaryota</taxon>
        <taxon>Viridiplantae</taxon>
        <taxon>Chlorophyta</taxon>
        <taxon>core chlorophytes</taxon>
        <taxon>Trebouxiophyceae</taxon>
        <taxon>Trebouxiophyceae incertae sedis</taxon>
        <taxon>Elliptochloris clade</taxon>
        <taxon>Elliptochloris</taxon>
    </lineage>
</organism>
<feature type="transmembrane region" description="Helical" evidence="8">
    <location>
        <begin position="259"/>
        <end position="283"/>
    </location>
</feature>
<dbReference type="NCBIfam" id="TIGR00937">
    <property type="entry name" value="2A51"/>
    <property type="match status" value="1"/>
</dbReference>
<keyword evidence="3" id="KW-1003">Cell membrane</keyword>
<feature type="transmembrane region" description="Helical" evidence="8">
    <location>
        <begin position="228"/>
        <end position="247"/>
    </location>
</feature>
<feature type="transmembrane region" description="Helical" evidence="8">
    <location>
        <begin position="112"/>
        <end position="133"/>
    </location>
</feature>
<evidence type="ECO:0000256" key="7">
    <source>
        <dbReference type="SAM" id="MobiDB-lite"/>
    </source>
</evidence>
<feature type="transmembrane region" description="Helical" evidence="8">
    <location>
        <begin position="139"/>
        <end position="159"/>
    </location>
</feature>
<keyword evidence="4 8" id="KW-0812">Transmembrane</keyword>
<name>A0AAW1SDU5_9CHLO</name>
<evidence type="ECO:0000313" key="9">
    <source>
        <dbReference type="EMBL" id="KAK9843842.1"/>
    </source>
</evidence>
<evidence type="ECO:0000256" key="8">
    <source>
        <dbReference type="SAM" id="Phobius"/>
    </source>
</evidence>
<proteinExistence type="inferred from homology"/>
<comment type="caution">
    <text evidence="9">The sequence shown here is derived from an EMBL/GenBank/DDBJ whole genome shotgun (WGS) entry which is preliminary data.</text>
</comment>
<sequence>MSNKTSPMETATAPQEPAGTGKLDAKPPAGRVTYRDIFVRWVWLGWVAFGGPTAHIALFQKLFVEQLAWVTSTVYLELLALSQCLPGPTSTQVSFALGVVQKGVTGGLLTGVLFQYPGLLIAALVGAGAANVLKHPAPWLHGLTSGLAAVGVALVASAARQLTASTCKLRVTMVINAAAAVITFYNPATYMFPACILAGGLVTLYTNRKQVSTVADADRVEKLGVDRIVGLGLVLVWVAVLVTTIVLRRRVDYDTHKPLFWWEAFFRTGSIIFGGGQVVLPLLANEVVTTGWVSESDFLTGFALVQAMPGPLFNFAAYLGAVIAVNAGVHAVVGIFTCWVALFAPGILLIYGVMPWWGVFRNFQTYRRMLPGLNAAAVGLIVAAVFSLTFQIYKASPFPTTTICIGIIGYCLVDFLSCPAPLAVAVGGVLGAIGWAAHMI</sequence>